<dbReference type="Pfam" id="PF16087">
    <property type="entry name" value="DUF4817"/>
    <property type="match status" value="1"/>
</dbReference>
<dbReference type="EMBL" id="CAKOFQ010006803">
    <property type="protein sequence ID" value="CAH1972884.1"/>
    <property type="molecule type" value="Genomic_DNA"/>
</dbReference>
<evidence type="ECO:0000313" key="2">
    <source>
        <dbReference type="EMBL" id="CAH1972884.1"/>
    </source>
</evidence>
<accession>A0A9P0KFK9</accession>
<sequence length="77" mass="9073">MLLAYGSANCNSNEAQRLYQQRYTDRLLPQQGTIATTYRRLRETESVNFQEPRSGRRCQYEKAGVLQIHSSHGRRRR</sequence>
<comment type="caution">
    <text evidence="2">The sequence shown here is derived from an EMBL/GenBank/DDBJ whole genome shotgun (WGS) entry which is preliminary data.</text>
</comment>
<name>A0A9P0KFK9_ACAOB</name>
<organism evidence="2 3">
    <name type="scientific">Acanthoscelides obtectus</name>
    <name type="common">Bean weevil</name>
    <name type="synonym">Bruchus obtectus</name>
    <dbReference type="NCBI Taxonomy" id="200917"/>
    <lineage>
        <taxon>Eukaryota</taxon>
        <taxon>Metazoa</taxon>
        <taxon>Ecdysozoa</taxon>
        <taxon>Arthropoda</taxon>
        <taxon>Hexapoda</taxon>
        <taxon>Insecta</taxon>
        <taxon>Pterygota</taxon>
        <taxon>Neoptera</taxon>
        <taxon>Endopterygota</taxon>
        <taxon>Coleoptera</taxon>
        <taxon>Polyphaga</taxon>
        <taxon>Cucujiformia</taxon>
        <taxon>Chrysomeloidea</taxon>
        <taxon>Chrysomelidae</taxon>
        <taxon>Bruchinae</taxon>
        <taxon>Bruchini</taxon>
        <taxon>Acanthoscelides</taxon>
    </lineage>
</organism>
<dbReference type="Proteomes" id="UP001152888">
    <property type="component" value="Unassembled WGS sequence"/>
</dbReference>
<dbReference type="OrthoDB" id="6753189at2759"/>
<reference evidence="2" key="1">
    <citation type="submission" date="2022-03" db="EMBL/GenBank/DDBJ databases">
        <authorList>
            <person name="Sayadi A."/>
        </authorList>
    </citation>
    <scope>NUCLEOTIDE SEQUENCE</scope>
</reference>
<proteinExistence type="predicted"/>
<dbReference type="InterPro" id="IPR032135">
    <property type="entry name" value="DUF4817"/>
</dbReference>
<evidence type="ECO:0000313" key="3">
    <source>
        <dbReference type="Proteomes" id="UP001152888"/>
    </source>
</evidence>
<evidence type="ECO:0000259" key="1">
    <source>
        <dbReference type="Pfam" id="PF16087"/>
    </source>
</evidence>
<feature type="domain" description="DUF4817" evidence="1">
    <location>
        <begin position="1"/>
        <end position="47"/>
    </location>
</feature>
<keyword evidence="3" id="KW-1185">Reference proteome</keyword>
<protein>
    <recommendedName>
        <fullName evidence="1">DUF4817 domain-containing protein</fullName>
    </recommendedName>
</protein>
<dbReference type="AlphaFoldDB" id="A0A9P0KFK9"/>
<gene>
    <name evidence="2" type="ORF">ACAOBT_LOCUS10246</name>
</gene>